<accession>A0ABY1QPY3</accession>
<dbReference type="Proteomes" id="UP001158067">
    <property type="component" value="Unassembled WGS sequence"/>
</dbReference>
<evidence type="ECO:0008006" key="3">
    <source>
        <dbReference type="Google" id="ProtNLM"/>
    </source>
</evidence>
<name>A0ABY1QPY3_9BACT</name>
<sequence length="58" mass="6787">MTARTGFRSIHAKRQQTRFIKDLLSLKATYLKTARALLMHLAHLSDRFGHRPDEPRNI</sequence>
<evidence type="ECO:0000313" key="2">
    <source>
        <dbReference type="Proteomes" id="UP001158067"/>
    </source>
</evidence>
<keyword evidence="2" id="KW-1185">Reference proteome</keyword>
<gene>
    <name evidence="1" type="ORF">SAMN06265222_11811</name>
</gene>
<dbReference type="EMBL" id="FXUG01000018">
    <property type="protein sequence ID" value="SMP74686.1"/>
    <property type="molecule type" value="Genomic_DNA"/>
</dbReference>
<proteinExistence type="predicted"/>
<protein>
    <recommendedName>
        <fullName evidence="3">Transposase</fullName>
    </recommendedName>
</protein>
<comment type="caution">
    <text evidence="1">The sequence shown here is derived from an EMBL/GenBank/DDBJ whole genome shotgun (WGS) entry which is preliminary data.</text>
</comment>
<evidence type="ECO:0000313" key="1">
    <source>
        <dbReference type="EMBL" id="SMP74686.1"/>
    </source>
</evidence>
<reference evidence="1 2" key="1">
    <citation type="submission" date="2017-05" db="EMBL/GenBank/DDBJ databases">
        <authorList>
            <person name="Varghese N."/>
            <person name="Submissions S."/>
        </authorList>
    </citation>
    <scope>NUCLEOTIDE SEQUENCE [LARGE SCALE GENOMIC DNA]</scope>
    <source>
        <strain evidence="1 2">DSM 25457</strain>
    </source>
</reference>
<organism evidence="1 2">
    <name type="scientific">Neorhodopirellula lusitana</name>
    <dbReference type="NCBI Taxonomy" id="445327"/>
    <lineage>
        <taxon>Bacteria</taxon>
        <taxon>Pseudomonadati</taxon>
        <taxon>Planctomycetota</taxon>
        <taxon>Planctomycetia</taxon>
        <taxon>Pirellulales</taxon>
        <taxon>Pirellulaceae</taxon>
        <taxon>Neorhodopirellula</taxon>
    </lineage>
</organism>